<dbReference type="Proteomes" id="UP000054653">
    <property type="component" value="Unassembled WGS sequence"/>
</dbReference>
<evidence type="ECO:0000313" key="2">
    <source>
        <dbReference type="Proteomes" id="UP000054653"/>
    </source>
</evidence>
<dbReference type="EMBL" id="JYDI01000288">
    <property type="protein sequence ID" value="KRY46413.1"/>
    <property type="molecule type" value="Genomic_DNA"/>
</dbReference>
<sequence>MPFDSSGVPMEAPAFPTAIGKAVHSFPLPFRKLCIFLHKVFTQEGIYSADIVTRLGLALIFSQKV</sequence>
<keyword evidence="2" id="KW-1185">Reference proteome</keyword>
<proteinExistence type="predicted"/>
<gene>
    <name evidence="1" type="ORF">T03_10012</name>
</gene>
<name>A0A0V1CAU4_TRIBR</name>
<reference evidence="1 2" key="1">
    <citation type="submission" date="2015-01" db="EMBL/GenBank/DDBJ databases">
        <title>Evolution of Trichinella species and genotypes.</title>
        <authorList>
            <person name="Korhonen P.K."/>
            <person name="Edoardo P."/>
            <person name="Giuseppe L.R."/>
            <person name="Gasser R.B."/>
        </authorList>
    </citation>
    <scope>NUCLEOTIDE SEQUENCE [LARGE SCALE GENOMIC DNA]</scope>
    <source>
        <strain evidence="1">ISS120</strain>
    </source>
</reference>
<comment type="caution">
    <text evidence="1">The sequence shown here is derived from an EMBL/GenBank/DDBJ whole genome shotgun (WGS) entry which is preliminary data.</text>
</comment>
<protein>
    <submittedName>
        <fullName evidence="1">Uncharacterized protein</fullName>
    </submittedName>
</protein>
<evidence type="ECO:0000313" key="1">
    <source>
        <dbReference type="EMBL" id="KRY46413.1"/>
    </source>
</evidence>
<dbReference type="AlphaFoldDB" id="A0A0V1CAU4"/>
<organism evidence="1 2">
    <name type="scientific">Trichinella britovi</name>
    <name type="common">Parasitic roundworm</name>
    <dbReference type="NCBI Taxonomy" id="45882"/>
    <lineage>
        <taxon>Eukaryota</taxon>
        <taxon>Metazoa</taxon>
        <taxon>Ecdysozoa</taxon>
        <taxon>Nematoda</taxon>
        <taxon>Enoplea</taxon>
        <taxon>Dorylaimia</taxon>
        <taxon>Trichinellida</taxon>
        <taxon>Trichinellidae</taxon>
        <taxon>Trichinella</taxon>
    </lineage>
</organism>
<accession>A0A0V1CAU4</accession>